<dbReference type="EMBL" id="AZHX01001672">
    <property type="protein sequence ID" value="ETX00966.1"/>
    <property type="molecule type" value="Genomic_DNA"/>
</dbReference>
<name>W4LTC5_9BACT</name>
<organism evidence="2 3">
    <name type="scientific">Candidatus Entotheonella gemina</name>
    <dbReference type="NCBI Taxonomy" id="1429439"/>
    <lineage>
        <taxon>Bacteria</taxon>
        <taxon>Pseudomonadati</taxon>
        <taxon>Nitrospinota/Tectimicrobiota group</taxon>
        <taxon>Candidatus Tectimicrobiota</taxon>
        <taxon>Candidatus Entotheonellia</taxon>
        <taxon>Candidatus Entotheonellales</taxon>
        <taxon>Candidatus Entotheonellaceae</taxon>
        <taxon>Candidatus Entotheonella</taxon>
    </lineage>
</organism>
<dbReference type="Proteomes" id="UP000019140">
    <property type="component" value="Unassembled WGS sequence"/>
</dbReference>
<dbReference type="Pfam" id="PF05685">
    <property type="entry name" value="Uma2"/>
    <property type="match status" value="1"/>
</dbReference>
<sequence>MQTLTSTIDVSQQRVDALVLDVLPRQGQWRENDYLWLTDHTTRLIEFTDGYIEALPMPTDAHQTILLFLYECLAAFLRPLGGKVLVAPIRVKIRDGKFREPDIMLMRSAADERRQNRFWLGADVVVEIVSLDKPERDLVEKRRDYAEAQIPEYWIVNPQSETITVLRLEEAAYVEHGVFRRGDAATSRWLDGFGVSVDAVFDAN</sequence>
<accession>W4LTC5</accession>
<dbReference type="AlphaFoldDB" id="W4LTC5"/>
<dbReference type="SUPFAM" id="SSF52980">
    <property type="entry name" value="Restriction endonuclease-like"/>
    <property type="match status" value="1"/>
</dbReference>
<dbReference type="HOGENOM" id="CLU_076312_0_1_7"/>
<dbReference type="InterPro" id="IPR011335">
    <property type="entry name" value="Restrct_endonuc-II-like"/>
</dbReference>
<keyword evidence="3" id="KW-1185">Reference proteome</keyword>
<dbReference type="CDD" id="cd06260">
    <property type="entry name" value="DUF820-like"/>
    <property type="match status" value="1"/>
</dbReference>
<dbReference type="InterPro" id="IPR008538">
    <property type="entry name" value="Uma2"/>
</dbReference>
<comment type="caution">
    <text evidence="2">The sequence shown here is derived from an EMBL/GenBank/DDBJ whole genome shotgun (WGS) entry which is preliminary data.</text>
</comment>
<protein>
    <recommendedName>
        <fullName evidence="1">Putative restriction endonuclease domain-containing protein</fullName>
    </recommendedName>
</protein>
<evidence type="ECO:0000259" key="1">
    <source>
        <dbReference type="Pfam" id="PF05685"/>
    </source>
</evidence>
<dbReference type="PANTHER" id="PTHR34107">
    <property type="entry name" value="SLL0198 PROTEIN-RELATED"/>
    <property type="match status" value="1"/>
</dbReference>
<gene>
    <name evidence="2" type="ORF">ETSY2_38020</name>
</gene>
<reference evidence="2 3" key="1">
    <citation type="journal article" date="2014" name="Nature">
        <title>An environmental bacterial taxon with a large and distinct metabolic repertoire.</title>
        <authorList>
            <person name="Wilson M.C."/>
            <person name="Mori T."/>
            <person name="Ruckert C."/>
            <person name="Uria A.R."/>
            <person name="Helf M.J."/>
            <person name="Takada K."/>
            <person name="Gernert C."/>
            <person name="Steffens U.A."/>
            <person name="Heycke N."/>
            <person name="Schmitt S."/>
            <person name="Rinke C."/>
            <person name="Helfrich E.J."/>
            <person name="Brachmann A.O."/>
            <person name="Gurgui C."/>
            <person name="Wakimoto T."/>
            <person name="Kracht M."/>
            <person name="Crusemann M."/>
            <person name="Hentschel U."/>
            <person name="Abe I."/>
            <person name="Matsunaga S."/>
            <person name="Kalinowski J."/>
            <person name="Takeyama H."/>
            <person name="Piel J."/>
        </authorList>
    </citation>
    <scope>NUCLEOTIDE SEQUENCE [LARGE SCALE GENOMIC DNA]</scope>
    <source>
        <strain evidence="3">TSY2</strain>
    </source>
</reference>
<evidence type="ECO:0000313" key="2">
    <source>
        <dbReference type="EMBL" id="ETX00966.1"/>
    </source>
</evidence>
<evidence type="ECO:0000313" key="3">
    <source>
        <dbReference type="Proteomes" id="UP000019140"/>
    </source>
</evidence>
<dbReference type="Gene3D" id="3.90.1570.10">
    <property type="entry name" value="tt1808, chain A"/>
    <property type="match status" value="1"/>
</dbReference>
<dbReference type="PANTHER" id="PTHR34107:SF2">
    <property type="entry name" value="SLL0888 PROTEIN"/>
    <property type="match status" value="1"/>
</dbReference>
<feature type="domain" description="Putative restriction endonuclease" evidence="1">
    <location>
        <begin position="33"/>
        <end position="195"/>
    </location>
</feature>
<dbReference type="InterPro" id="IPR012296">
    <property type="entry name" value="Nuclease_put_TT1808"/>
</dbReference>
<proteinExistence type="predicted"/>